<dbReference type="GeneID" id="93365612"/>
<feature type="domain" description="Signal transduction histidine kinase internal region" evidence="2">
    <location>
        <begin position="184"/>
        <end position="257"/>
    </location>
</feature>
<dbReference type="InterPro" id="IPR036890">
    <property type="entry name" value="HATPase_C_sf"/>
</dbReference>
<keyword evidence="3" id="KW-0418">Kinase</keyword>
<dbReference type="GO" id="GO:0000155">
    <property type="term" value="F:phosphorelay sensor kinase activity"/>
    <property type="evidence" value="ECO:0007669"/>
    <property type="project" value="InterPro"/>
</dbReference>
<feature type="transmembrane region" description="Helical" evidence="1">
    <location>
        <begin position="141"/>
        <end position="162"/>
    </location>
</feature>
<keyword evidence="3" id="KW-0808">Transferase</keyword>
<sequence>MTTPRIKRRLRQRRSNGFIFLRDEKKSVLLATLIISFLLAFVMLSSSIYYYSLLDAGREFDLRTILSVSSIASLLVNMVFFYLLLSIQSWAINRYDIRQYQLWLILFGLLMGVVLLSPYLSRLQWWWFRDILNYHTYATVQYAKDLVILVVTFLFTMTIYLMKQNHLAVVGMQKLDFENLQNRYTALKNQTDPHFLFNCLNTLNGLIGRDDRRAQEYVQELAMVFRHTMRDKVVVRLSEELEFVKSYLYLMCIRYFDGLKVVWHIDDKYLDYYVIPSGLQILVENAIKHNIASAKIPLTISISTKEDKIVVENKLQLREQSTSGSTGVGLDNLMEQYRLVFGKDIDIVSKDGQFSVSLPLIKSLDQLEPKAKSLI</sequence>
<dbReference type="GO" id="GO:0016020">
    <property type="term" value="C:membrane"/>
    <property type="evidence" value="ECO:0007669"/>
    <property type="project" value="InterPro"/>
</dbReference>
<comment type="caution">
    <text evidence="3">The sequence shown here is derived from an EMBL/GenBank/DDBJ whole genome shotgun (WGS) entry which is preliminary data.</text>
</comment>
<proteinExistence type="predicted"/>
<feature type="transmembrane region" description="Helical" evidence="1">
    <location>
        <begin position="102"/>
        <end position="121"/>
    </location>
</feature>
<name>C3J861_POREA</name>
<feature type="transmembrane region" description="Helical" evidence="1">
    <location>
        <begin position="28"/>
        <end position="51"/>
    </location>
</feature>
<dbReference type="SUPFAM" id="SSF55874">
    <property type="entry name" value="ATPase domain of HSP90 chaperone/DNA topoisomerase II/histidine kinase"/>
    <property type="match status" value="1"/>
</dbReference>
<protein>
    <submittedName>
        <fullName evidence="3">Histidine kinase</fullName>
    </submittedName>
</protein>
<dbReference type="InterPro" id="IPR050640">
    <property type="entry name" value="Bact_2-comp_sensor_kinase"/>
</dbReference>
<keyword evidence="1" id="KW-1133">Transmembrane helix</keyword>
<dbReference type="Gene3D" id="3.30.565.10">
    <property type="entry name" value="Histidine kinase-like ATPase, C-terminal domain"/>
    <property type="match status" value="1"/>
</dbReference>
<reference evidence="3 4" key="1">
    <citation type="submission" date="2009-04" db="EMBL/GenBank/DDBJ databases">
        <authorList>
            <person name="Sebastian Y."/>
            <person name="Madupu R."/>
            <person name="Durkin A.S."/>
            <person name="Torralba M."/>
            <person name="Methe B."/>
            <person name="Sutton G.G."/>
            <person name="Strausberg R.L."/>
            <person name="Nelson K.E."/>
        </authorList>
    </citation>
    <scope>NUCLEOTIDE SEQUENCE [LARGE SCALE GENOMIC DNA]</scope>
    <source>
        <strain evidence="4">ATCC 35406 / BCRC 14492 / JCM 8526 / NCTC 13058 / HG 370</strain>
    </source>
</reference>
<evidence type="ECO:0000259" key="2">
    <source>
        <dbReference type="Pfam" id="PF06580"/>
    </source>
</evidence>
<dbReference type="InterPro" id="IPR010559">
    <property type="entry name" value="Sig_transdc_His_kin_internal"/>
</dbReference>
<keyword evidence="4" id="KW-1185">Reference proteome</keyword>
<dbReference type="PANTHER" id="PTHR34220">
    <property type="entry name" value="SENSOR HISTIDINE KINASE YPDA"/>
    <property type="match status" value="1"/>
</dbReference>
<gene>
    <name evidence="3" type="ORF">POREN0001_1304</name>
</gene>
<dbReference type="PANTHER" id="PTHR34220:SF7">
    <property type="entry name" value="SENSOR HISTIDINE KINASE YPDA"/>
    <property type="match status" value="1"/>
</dbReference>
<keyword evidence="1" id="KW-0472">Membrane</keyword>
<dbReference type="AlphaFoldDB" id="C3J861"/>
<evidence type="ECO:0000313" key="4">
    <source>
        <dbReference type="Proteomes" id="UP000004295"/>
    </source>
</evidence>
<dbReference type="STRING" id="553175.POREN0001_1304"/>
<evidence type="ECO:0000313" key="3">
    <source>
        <dbReference type="EMBL" id="EEN83779.1"/>
    </source>
</evidence>
<dbReference type="EMBL" id="ACNN01000005">
    <property type="protein sequence ID" value="EEN83779.1"/>
    <property type="molecule type" value="Genomic_DNA"/>
</dbReference>
<feature type="transmembrane region" description="Helical" evidence="1">
    <location>
        <begin position="71"/>
        <end position="90"/>
    </location>
</feature>
<dbReference type="Proteomes" id="UP000004295">
    <property type="component" value="Unassembled WGS sequence"/>
</dbReference>
<organism evidence="3 4">
    <name type="scientific">Porphyromonas endodontalis (strain ATCC 35406 / DSM 24491 / JCM 8526 / CCUG 16442 / BCRC 14492 / NCTC 13058 / HG 370)</name>
    <name type="common">Bacteroides endodontalis</name>
    <dbReference type="NCBI Taxonomy" id="553175"/>
    <lineage>
        <taxon>Bacteria</taxon>
        <taxon>Pseudomonadati</taxon>
        <taxon>Bacteroidota</taxon>
        <taxon>Bacteroidia</taxon>
        <taxon>Bacteroidales</taxon>
        <taxon>Porphyromonadaceae</taxon>
        <taxon>Porphyromonas</taxon>
    </lineage>
</organism>
<dbReference type="eggNOG" id="COG2972">
    <property type="taxonomic scope" value="Bacteria"/>
</dbReference>
<keyword evidence="1" id="KW-0812">Transmembrane</keyword>
<dbReference type="RefSeq" id="WP_004332270.1">
    <property type="nucleotide sequence ID" value="NZ_ACNN01000005.1"/>
</dbReference>
<evidence type="ECO:0000256" key="1">
    <source>
        <dbReference type="SAM" id="Phobius"/>
    </source>
</evidence>
<dbReference type="Pfam" id="PF06580">
    <property type="entry name" value="His_kinase"/>
    <property type="match status" value="1"/>
</dbReference>
<accession>C3J861</accession>